<evidence type="ECO:0000256" key="3">
    <source>
        <dbReference type="ARBA" id="ARBA00022970"/>
    </source>
</evidence>
<feature type="domain" description="Leucine-binding protein" evidence="5">
    <location>
        <begin position="39"/>
        <end position="371"/>
    </location>
</feature>
<comment type="caution">
    <text evidence="6">The sequence shown here is derived from an EMBL/GenBank/DDBJ whole genome shotgun (WGS) entry which is preliminary data.</text>
</comment>
<proteinExistence type="inferred from homology"/>
<dbReference type="InterPro" id="IPR028082">
    <property type="entry name" value="Peripla_BP_I"/>
</dbReference>
<dbReference type="OrthoDB" id="5450279at2"/>
<dbReference type="Gene3D" id="3.40.50.2300">
    <property type="match status" value="2"/>
</dbReference>
<dbReference type="RefSeq" id="WP_139039941.1">
    <property type="nucleotide sequence ID" value="NZ_VDDA01000030.1"/>
</dbReference>
<dbReference type="Pfam" id="PF13458">
    <property type="entry name" value="Peripla_BP_6"/>
    <property type="match status" value="1"/>
</dbReference>
<comment type="similarity">
    <text evidence="1">Belongs to the leucine-binding protein family.</text>
</comment>
<dbReference type="PANTHER" id="PTHR30483">
    <property type="entry name" value="LEUCINE-SPECIFIC-BINDING PROTEIN"/>
    <property type="match status" value="1"/>
</dbReference>
<sequence>MIRFTTALGGAALTLAALVGPLAGALAGPAAAQISDDVVRIGVLTDLSGPYADSGGRGSVAAAEMAARDFGGSVRGKPVEIVSADHQNKPDVASSLARRWYDVDKVDAIVDLPVTAIALAVQAVAREKNRTVMITAAATSDLTAKTCSPVSSHWTDDTHALTAGTARAVFERGGKSWYFITVDHAFGHALQKEATTVVESLGGKVLGTSRHPINTADYSSFLLQAQSSGADVVAFASVGDDFTKAVKQADEFGLTGGRQTLTGFLVYITDIKGLGLPVAHGLTFSEAFYWDQNEASRAFAKRFQERTGAMPTKNQALIYTAVTHYLKAVDKAGTDEAVAANAAMRSLPVAFFDHPATLRADGRLLYDPVLYRAKEPAASKGPWDLYEVLRTIPQGEAFLPMNPACAPKERG</sequence>
<accession>A0A5C4L9A2</accession>
<keyword evidence="3" id="KW-0813">Transport</keyword>
<evidence type="ECO:0000256" key="4">
    <source>
        <dbReference type="SAM" id="SignalP"/>
    </source>
</evidence>
<keyword evidence="7" id="KW-1185">Reference proteome</keyword>
<dbReference type="SUPFAM" id="SSF53822">
    <property type="entry name" value="Periplasmic binding protein-like I"/>
    <property type="match status" value="1"/>
</dbReference>
<reference evidence="6 7" key="1">
    <citation type="submission" date="2019-06" db="EMBL/GenBank/DDBJ databases">
        <title>Genome of Methylobacterium sp. 17Sr1-39.</title>
        <authorList>
            <person name="Seo T."/>
        </authorList>
    </citation>
    <scope>NUCLEOTIDE SEQUENCE [LARGE SCALE GENOMIC DNA]</scope>
    <source>
        <strain evidence="6 7">17Sr1-39</strain>
    </source>
</reference>
<gene>
    <name evidence="6" type="ORF">FF100_31270</name>
</gene>
<name>A0A5C4L9A2_9HYPH</name>
<keyword evidence="3" id="KW-0029">Amino-acid transport</keyword>
<dbReference type="InterPro" id="IPR028081">
    <property type="entry name" value="Leu-bd"/>
</dbReference>
<feature type="signal peptide" evidence="4">
    <location>
        <begin position="1"/>
        <end position="32"/>
    </location>
</feature>
<dbReference type="AlphaFoldDB" id="A0A5C4L9A2"/>
<dbReference type="InterPro" id="IPR051010">
    <property type="entry name" value="BCAA_transport"/>
</dbReference>
<evidence type="ECO:0000259" key="5">
    <source>
        <dbReference type="Pfam" id="PF13458"/>
    </source>
</evidence>
<evidence type="ECO:0000256" key="1">
    <source>
        <dbReference type="ARBA" id="ARBA00010062"/>
    </source>
</evidence>
<dbReference type="EMBL" id="VDDA01000030">
    <property type="protein sequence ID" value="TNC07822.1"/>
    <property type="molecule type" value="Genomic_DNA"/>
</dbReference>
<evidence type="ECO:0000313" key="7">
    <source>
        <dbReference type="Proteomes" id="UP000305267"/>
    </source>
</evidence>
<dbReference type="PANTHER" id="PTHR30483:SF6">
    <property type="entry name" value="PERIPLASMIC BINDING PROTEIN OF ABC TRANSPORTER FOR NATURAL AMINO ACIDS"/>
    <property type="match status" value="1"/>
</dbReference>
<dbReference type="CDD" id="cd06327">
    <property type="entry name" value="PBP1_SBP-like"/>
    <property type="match status" value="1"/>
</dbReference>
<feature type="chain" id="PRO_5023031481" evidence="4">
    <location>
        <begin position="33"/>
        <end position="411"/>
    </location>
</feature>
<evidence type="ECO:0000313" key="6">
    <source>
        <dbReference type="EMBL" id="TNC07822.1"/>
    </source>
</evidence>
<dbReference type="GO" id="GO:0006865">
    <property type="term" value="P:amino acid transport"/>
    <property type="evidence" value="ECO:0007669"/>
    <property type="project" value="UniProtKB-KW"/>
</dbReference>
<keyword evidence="2 4" id="KW-0732">Signal</keyword>
<evidence type="ECO:0000256" key="2">
    <source>
        <dbReference type="ARBA" id="ARBA00022729"/>
    </source>
</evidence>
<protein>
    <submittedName>
        <fullName evidence="6">ABC transporter substrate-binding protein</fullName>
    </submittedName>
</protein>
<dbReference type="Proteomes" id="UP000305267">
    <property type="component" value="Unassembled WGS sequence"/>
</dbReference>
<organism evidence="6 7">
    <name type="scientific">Methylobacterium terricola</name>
    <dbReference type="NCBI Taxonomy" id="2583531"/>
    <lineage>
        <taxon>Bacteria</taxon>
        <taxon>Pseudomonadati</taxon>
        <taxon>Pseudomonadota</taxon>
        <taxon>Alphaproteobacteria</taxon>
        <taxon>Hyphomicrobiales</taxon>
        <taxon>Methylobacteriaceae</taxon>
        <taxon>Methylobacterium</taxon>
    </lineage>
</organism>